<keyword evidence="5" id="KW-1185">Reference proteome</keyword>
<reference evidence="3" key="1">
    <citation type="submission" date="2021-01" db="EMBL/GenBank/DDBJ databases">
        <authorList>
            <person name="Corre E."/>
            <person name="Pelletier E."/>
            <person name="Niang G."/>
            <person name="Scheremetjew M."/>
            <person name="Finn R."/>
            <person name="Kale V."/>
            <person name="Holt S."/>
            <person name="Cochrane G."/>
            <person name="Meng A."/>
            <person name="Brown T."/>
            <person name="Cohen L."/>
        </authorList>
    </citation>
    <scope>NUCLEOTIDE SEQUENCE</scope>
    <source>
        <strain evidence="3">CCMP1756</strain>
    </source>
</reference>
<name>A0A7S4ECM4_9STRA</name>
<evidence type="ECO:0000313" key="4">
    <source>
        <dbReference type="EMBL" id="CAH0370062.1"/>
    </source>
</evidence>
<dbReference type="PANTHER" id="PTHR22895:SF0">
    <property type="entry name" value="ARMADILLO REPEAT-CONTAINING PROTEIN 6"/>
    <property type="match status" value="1"/>
</dbReference>
<dbReference type="InterPro" id="IPR016024">
    <property type="entry name" value="ARM-type_fold"/>
</dbReference>
<feature type="non-terminal residue" evidence="3">
    <location>
        <position position="357"/>
    </location>
</feature>
<dbReference type="SUPFAM" id="SSF48371">
    <property type="entry name" value="ARM repeat"/>
    <property type="match status" value="1"/>
</dbReference>
<dbReference type="EMBL" id="CAKKNE010000002">
    <property type="protein sequence ID" value="CAH0370062.1"/>
    <property type="molecule type" value="Genomic_DNA"/>
</dbReference>
<dbReference type="SMART" id="SM00185">
    <property type="entry name" value="ARM"/>
    <property type="match status" value="3"/>
</dbReference>
<reference evidence="4" key="2">
    <citation type="submission" date="2021-11" db="EMBL/GenBank/DDBJ databases">
        <authorList>
            <consortium name="Genoscope - CEA"/>
            <person name="William W."/>
        </authorList>
    </citation>
    <scope>NUCLEOTIDE SEQUENCE</scope>
</reference>
<keyword evidence="1" id="KW-0677">Repeat</keyword>
<organism evidence="3">
    <name type="scientific">Pelagomonas calceolata</name>
    <dbReference type="NCBI Taxonomy" id="35677"/>
    <lineage>
        <taxon>Eukaryota</taxon>
        <taxon>Sar</taxon>
        <taxon>Stramenopiles</taxon>
        <taxon>Ochrophyta</taxon>
        <taxon>Pelagophyceae</taxon>
        <taxon>Pelagomonadales</taxon>
        <taxon>Pelagomonadaceae</taxon>
        <taxon>Pelagomonas</taxon>
    </lineage>
</organism>
<proteinExistence type="predicted"/>
<evidence type="ECO:0000256" key="2">
    <source>
        <dbReference type="SAM" id="MobiDB-lite"/>
    </source>
</evidence>
<dbReference type="AlphaFoldDB" id="A0A7S4ECM4"/>
<evidence type="ECO:0000313" key="3">
    <source>
        <dbReference type="EMBL" id="CAE0704985.1"/>
    </source>
</evidence>
<protein>
    <recommendedName>
        <fullName evidence="6">Armadillo repeat-containing protein 8</fullName>
    </recommendedName>
</protein>
<sequence>GNTVQSTAPRDRVPCDASQQLRRAKNACQPERSQSLTPADCQPTERCSRARKQQQTRVTMQSPGGIPSLADVPQSVITAATLMPSSSRPLAEEPRAICLRHDRNQIKKRCTCGKARRYRPGRGYAPAADDARLAAIAEAVDPLCAALRTHTQNARVAEWCCRGLQHALVDAPSRAMVTRQQNGAQLLLLVLRTHATSAKVVREALHALANLSGDEDGDAHAQTALQIARNGGLEVTAQAMAAHQDDARIQALACAVLGHTCRNAPHRREGRAALPHVVRALATPDAFIDVPFDDERCHAMACYALAAVCAGDREAAEAAAKLGAPALVDHALRRFAKRASVERWGAHAKAALAGPGA</sequence>
<dbReference type="InterPro" id="IPR000225">
    <property type="entry name" value="Armadillo"/>
</dbReference>
<dbReference type="Gene3D" id="1.25.10.10">
    <property type="entry name" value="Leucine-rich Repeat Variant"/>
    <property type="match status" value="1"/>
</dbReference>
<feature type="non-terminal residue" evidence="3">
    <location>
        <position position="1"/>
    </location>
</feature>
<feature type="region of interest" description="Disordered" evidence="2">
    <location>
        <begin position="1"/>
        <end position="69"/>
    </location>
</feature>
<accession>A0A7S4ECM4</accession>
<evidence type="ECO:0000313" key="5">
    <source>
        <dbReference type="Proteomes" id="UP000789595"/>
    </source>
</evidence>
<evidence type="ECO:0008006" key="6">
    <source>
        <dbReference type="Google" id="ProtNLM"/>
    </source>
</evidence>
<dbReference type="Proteomes" id="UP000789595">
    <property type="component" value="Unassembled WGS sequence"/>
</dbReference>
<dbReference type="EMBL" id="HBIW01023704">
    <property type="protein sequence ID" value="CAE0704985.1"/>
    <property type="molecule type" value="Transcribed_RNA"/>
</dbReference>
<dbReference type="PANTHER" id="PTHR22895">
    <property type="entry name" value="ARMADILLO REPEAT-CONTAINING PROTEIN 6"/>
    <property type="match status" value="1"/>
</dbReference>
<gene>
    <name evidence="3" type="ORF">PCAL00307_LOCUS20433</name>
    <name evidence="4" type="ORF">PECAL_2P32120</name>
</gene>
<dbReference type="InterPro" id="IPR011989">
    <property type="entry name" value="ARM-like"/>
</dbReference>
<evidence type="ECO:0000256" key="1">
    <source>
        <dbReference type="ARBA" id="ARBA00022737"/>
    </source>
</evidence>